<dbReference type="EMBL" id="WMIB01000001">
    <property type="protein sequence ID" value="MTH52417.1"/>
    <property type="molecule type" value="Genomic_DNA"/>
</dbReference>
<evidence type="ECO:0000256" key="5">
    <source>
        <dbReference type="ARBA" id="ARBA00023136"/>
    </source>
</evidence>
<feature type="transmembrane region" description="Helical" evidence="6">
    <location>
        <begin position="55"/>
        <end position="72"/>
    </location>
</feature>
<sequence length="269" mass="28158">MRCFSAVSNPIHLLGLLLIGLVAIAGWRIKSLTLSGAAAACFTGILIYMGYGFKGLFLLGAFFASSSLLSKYKRNRKKVLDEMLEKGDRRDSVQVLANGGISSVAGLLFWLTGSDIWTAVFCTSIAAANSDTWASEIGTLSKRSPRMLLTMKKAARGTSGAVSLQGTAAAAAGAAFIACLSVPLFRLDPLWGILIGLIGFGGNLADTILGGSLQVKYKCPVCGSITEKKTHCGVKGSVVQGYSFFNNDLVNALSIGIAAALSAALFILF</sequence>
<dbReference type="GO" id="GO:0016020">
    <property type="term" value="C:membrane"/>
    <property type="evidence" value="ECO:0007669"/>
    <property type="project" value="UniProtKB-SubCell"/>
</dbReference>
<accession>A0A7X2S2Y7</accession>
<organism evidence="7 8">
    <name type="scientific">Metabacillus mangrovi</name>
    <dbReference type="NCBI Taxonomy" id="1491830"/>
    <lineage>
        <taxon>Bacteria</taxon>
        <taxon>Bacillati</taxon>
        <taxon>Bacillota</taxon>
        <taxon>Bacilli</taxon>
        <taxon>Bacillales</taxon>
        <taxon>Bacillaceae</taxon>
        <taxon>Metabacillus</taxon>
    </lineage>
</organism>
<feature type="transmembrane region" description="Helical" evidence="6">
    <location>
        <begin position="6"/>
        <end position="25"/>
    </location>
</feature>
<keyword evidence="8" id="KW-1185">Reference proteome</keyword>
<name>A0A7X2S2Y7_9BACI</name>
<dbReference type="OrthoDB" id="9808500at2"/>
<evidence type="ECO:0000256" key="2">
    <source>
        <dbReference type="ARBA" id="ARBA00009012"/>
    </source>
</evidence>
<evidence type="ECO:0000256" key="6">
    <source>
        <dbReference type="SAM" id="Phobius"/>
    </source>
</evidence>
<feature type="transmembrane region" description="Helical" evidence="6">
    <location>
        <begin position="161"/>
        <end position="184"/>
    </location>
</feature>
<evidence type="ECO:0000313" key="7">
    <source>
        <dbReference type="EMBL" id="MTH52417.1"/>
    </source>
</evidence>
<comment type="subcellular location">
    <subcellularLocation>
        <location evidence="1">Membrane</location>
        <topology evidence="1">Multi-pass membrane protein</topology>
    </subcellularLocation>
</comment>
<keyword evidence="4 6" id="KW-1133">Transmembrane helix</keyword>
<dbReference type="Proteomes" id="UP000434639">
    <property type="component" value="Unassembled WGS sequence"/>
</dbReference>
<evidence type="ECO:0000256" key="1">
    <source>
        <dbReference type="ARBA" id="ARBA00004141"/>
    </source>
</evidence>
<dbReference type="PANTHER" id="PTHR13353">
    <property type="entry name" value="TRANSMEMBRANE PROTEIN 19"/>
    <property type="match status" value="1"/>
</dbReference>
<dbReference type="InterPro" id="IPR002794">
    <property type="entry name" value="DUF92_TMEM19"/>
</dbReference>
<protein>
    <submittedName>
        <fullName evidence="7">DUF92 domain-containing protein</fullName>
    </submittedName>
</protein>
<evidence type="ECO:0000313" key="8">
    <source>
        <dbReference type="Proteomes" id="UP000434639"/>
    </source>
</evidence>
<comment type="caution">
    <text evidence="7">The sequence shown here is derived from an EMBL/GenBank/DDBJ whole genome shotgun (WGS) entry which is preliminary data.</text>
</comment>
<feature type="transmembrane region" description="Helical" evidence="6">
    <location>
        <begin position="249"/>
        <end position="268"/>
    </location>
</feature>
<dbReference type="AlphaFoldDB" id="A0A7X2S2Y7"/>
<dbReference type="PANTHER" id="PTHR13353:SF5">
    <property type="entry name" value="TRANSMEMBRANE PROTEIN 19"/>
    <property type="match status" value="1"/>
</dbReference>
<proteinExistence type="inferred from homology"/>
<keyword evidence="3 6" id="KW-0812">Transmembrane</keyword>
<dbReference type="Pfam" id="PF01940">
    <property type="entry name" value="DUF92"/>
    <property type="match status" value="1"/>
</dbReference>
<gene>
    <name evidence="7" type="ORF">GKZ89_03285</name>
</gene>
<comment type="similarity">
    <text evidence="2">Belongs to the TMEM19 family.</text>
</comment>
<evidence type="ECO:0000256" key="3">
    <source>
        <dbReference type="ARBA" id="ARBA00022692"/>
    </source>
</evidence>
<reference evidence="7 8" key="1">
    <citation type="journal article" date="2017" name="Int. J. Syst. Evol. Microbiol.">
        <title>Bacillus mangrovi sp. nov., isolated from a sediment sample from a mangrove forest.</title>
        <authorList>
            <person name="Gupta V."/>
            <person name="Singh P.K."/>
            <person name="Korpole S."/>
            <person name="Tanuku N.R.S."/>
            <person name="Pinnaka A.K."/>
        </authorList>
    </citation>
    <scope>NUCLEOTIDE SEQUENCE [LARGE SCALE GENOMIC DNA]</scope>
    <source>
        <strain evidence="7 8">KCTC 33872</strain>
    </source>
</reference>
<keyword evidence="5 6" id="KW-0472">Membrane</keyword>
<evidence type="ECO:0000256" key="4">
    <source>
        <dbReference type="ARBA" id="ARBA00022989"/>
    </source>
</evidence>
<feature type="transmembrane region" description="Helical" evidence="6">
    <location>
        <begin position="190"/>
        <end position="209"/>
    </location>
</feature>